<dbReference type="AlphaFoldDB" id="A0A5C2H7R7"/>
<evidence type="ECO:0000313" key="2">
    <source>
        <dbReference type="EMBL" id="QEP35001.1"/>
    </source>
</evidence>
<dbReference type="RefSeq" id="WP_130233912.1">
    <property type="nucleotide sequence ID" value="NZ_BMEF01000038.1"/>
</dbReference>
<name>A0A5C2H7R7_9BACT</name>
<dbReference type="Gene3D" id="3.40.190.10">
    <property type="entry name" value="Periplasmic binding protein-like II"/>
    <property type="match status" value="1"/>
</dbReference>
<evidence type="ECO:0000313" key="3">
    <source>
        <dbReference type="Proteomes" id="UP000322726"/>
    </source>
</evidence>
<accession>A0A5C2H7R7</accession>
<gene>
    <name evidence="2" type="ORF">APAC_1927</name>
</gene>
<organism evidence="2 3">
    <name type="scientific">Malaciobacter pacificus</name>
    <dbReference type="NCBI Taxonomy" id="1080223"/>
    <lineage>
        <taxon>Bacteria</taxon>
        <taxon>Pseudomonadati</taxon>
        <taxon>Campylobacterota</taxon>
        <taxon>Epsilonproteobacteria</taxon>
        <taxon>Campylobacterales</taxon>
        <taxon>Arcobacteraceae</taxon>
        <taxon>Malaciobacter</taxon>
    </lineage>
</organism>
<dbReference type="SMART" id="SM00062">
    <property type="entry name" value="PBPb"/>
    <property type="match status" value="1"/>
</dbReference>
<dbReference type="KEGG" id="apai:APAC_1927"/>
<protein>
    <submittedName>
        <fullName evidence="2">Periplasmic substrate-binding protein</fullName>
    </submittedName>
</protein>
<evidence type="ECO:0000256" key="1">
    <source>
        <dbReference type="ARBA" id="ARBA00022729"/>
    </source>
</evidence>
<dbReference type="EMBL" id="CP035928">
    <property type="protein sequence ID" value="QEP35001.1"/>
    <property type="molecule type" value="Genomic_DNA"/>
</dbReference>
<dbReference type="PANTHER" id="PTHR35936:SF17">
    <property type="entry name" value="ARGININE-BINDING EXTRACELLULAR PROTEIN ARTP"/>
    <property type="match status" value="1"/>
</dbReference>
<dbReference type="Proteomes" id="UP000322726">
    <property type="component" value="Chromosome"/>
</dbReference>
<dbReference type="OrthoDB" id="368476at2"/>
<sequence length="257" mass="28853">MKVLFSLFFVTFFSLSFLSANDLDDIKSSGKLRHLGIPYANFVTGLGDGLDTELMQKFAKHLGVDYEYVPSNWDNIYGDLIGRNVKYENNEIKYLENTTIKGDVIANGLTILPWREKVVSFSNPTFPSSVWIISKANSELNPISPSKSLRKDILNIKELITNKTVLTKPNTCLDASLYDLDKTQAKVVIHPNNKKIIEMVPSVINSEVELTLLDVPDALIALEKFSGEIKVLGPISEKQFMGVAFRKESTELLKEFT</sequence>
<dbReference type="PANTHER" id="PTHR35936">
    <property type="entry name" value="MEMBRANE-BOUND LYTIC MUREIN TRANSGLYCOSYLASE F"/>
    <property type="match status" value="1"/>
</dbReference>
<reference evidence="2" key="1">
    <citation type="submission" date="2019-09" db="EMBL/GenBank/DDBJ databases">
        <title>Complete genome sequencing of four Arcobacter species reveals a diverse suite of mobile elements.</title>
        <authorList>
            <person name="Miller W.G."/>
            <person name="Yee E."/>
            <person name="Bono J.L."/>
        </authorList>
    </citation>
    <scope>NUCLEOTIDE SEQUENCE [LARGE SCALE GENOMIC DNA]</scope>
    <source>
        <strain evidence="2">LMG 26638</strain>
    </source>
</reference>
<keyword evidence="1" id="KW-0732">Signal</keyword>
<dbReference type="InterPro" id="IPR001638">
    <property type="entry name" value="Solute-binding_3/MltF_N"/>
</dbReference>
<reference evidence="2" key="2">
    <citation type="submission" date="2019-09" db="EMBL/GenBank/DDBJ databases">
        <title>Taxonomic note: a critical rebuttal of the proposed division of the genus Arcobacter into six genera, emended descriptions of Arcobacter anaerophilus and the genus Arcobacter, and an assessment of genus-level boundaries for Epsilonproteobacteria using in silico genomic comparator tools.</title>
        <authorList>
            <person name="On S.L.W."/>
            <person name="Miller W.G."/>
            <person name="Biggs P."/>
            <person name="Cornelius A."/>
            <person name="Vandamme P."/>
        </authorList>
    </citation>
    <scope>NUCLEOTIDE SEQUENCE [LARGE SCALE GENOMIC DNA]</scope>
    <source>
        <strain evidence="2">LMG 26638</strain>
    </source>
</reference>
<dbReference type="SUPFAM" id="SSF53850">
    <property type="entry name" value="Periplasmic binding protein-like II"/>
    <property type="match status" value="1"/>
</dbReference>
<proteinExistence type="predicted"/>
<keyword evidence="3" id="KW-1185">Reference proteome</keyword>